<comment type="caution">
    <text evidence="2">The sequence shown here is derived from an EMBL/GenBank/DDBJ whole genome shotgun (WGS) entry which is preliminary data.</text>
</comment>
<feature type="region of interest" description="Disordered" evidence="1">
    <location>
        <begin position="87"/>
        <end position="151"/>
    </location>
</feature>
<feature type="compositionally biased region" description="Basic and acidic residues" evidence="1">
    <location>
        <begin position="133"/>
        <end position="145"/>
    </location>
</feature>
<accession>A0ABQ8X8L0</accession>
<name>A0ABQ8X8L0_9EUKA</name>
<gene>
    <name evidence="2" type="ORF">M0813_08516</name>
</gene>
<feature type="compositionally biased region" description="Acidic residues" evidence="1">
    <location>
        <begin position="121"/>
        <end position="132"/>
    </location>
</feature>
<dbReference type="EMBL" id="JAOAOG010000325">
    <property type="protein sequence ID" value="KAJ6229016.1"/>
    <property type="molecule type" value="Genomic_DNA"/>
</dbReference>
<evidence type="ECO:0000313" key="2">
    <source>
        <dbReference type="EMBL" id="KAJ6229016.1"/>
    </source>
</evidence>
<feature type="compositionally biased region" description="Basic and acidic residues" evidence="1">
    <location>
        <begin position="110"/>
        <end position="120"/>
    </location>
</feature>
<keyword evidence="3" id="KW-1185">Reference proteome</keyword>
<organism evidence="2 3">
    <name type="scientific">Anaeramoeba flamelloides</name>
    <dbReference type="NCBI Taxonomy" id="1746091"/>
    <lineage>
        <taxon>Eukaryota</taxon>
        <taxon>Metamonada</taxon>
        <taxon>Anaeramoebidae</taxon>
        <taxon>Anaeramoeba</taxon>
    </lineage>
</organism>
<dbReference type="Proteomes" id="UP001150062">
    <property type="component" value="Unassembled WGS sequence"/>
</dbReference>
<proteinExistence type="predicted"/>
<protein>
    <submittedName>
        <fullName evidence="2">Uncharacterized protein</fullName>
    </submittedName>
</protein>
<evidence type="ECO:0000313" key="3">
    <source>
        <dbReference type="Proteomes" id="UP001150062"/>
    </source>
</evidence>
<sequence length="151" mass="17808">MNMNYYCYNQISRYEKSLTLSTLNKEIIKIYHNLLAKRLKIESLQKKEGTDLFKLSEIYDLKKLEQLFCDQRELDVNFHQIETVTQKHQQHGLDIHISNTPKESEELEKSEESENSKKAEESDESEESEESGEPEKPKELERSVEIRGIGR</sequence>
<evidence type="ECO:0000256" key="1">
    <source>
        <dbReference type="SAM" id="MobiDB-lite"/>
    </source>
</evidence>
<reference evidence="2" key="1">
    <citation type="submission" date="2022-08" db="EMBL/GenBank/DDBJ databases">
        <title>Novel sulfate-reducing endosymbionts in the free-living metamonad Anaeramoeba.</title>
        <authorList>
            <person name="Jerlstrom-Hultqvist J."/>
            <person name="Cepicka I."/>
            <person name="Gallot-Lavallee L."/>
            <person name="Salas-Leiva D."/>
            <person name="Curtis B.A."/>
            <person name="Zahonova K."/>
            <person name="Pipaliya S."/>
            <person name="Dacks J."/>
            <person name="Roger A.J."/>
        </authorList>
    </citation>
    <scope>NUCLEOTIDE SEQUENCE</scope>
    <source>
        <strain evidence="2">Schooner1</strain>
    </source>
</reference>